<evidence type="ECO:0000313" key="4">
    <source>
        <dbReference type="EMBL" id="EMR68482.1"/>
    </source>
</evidence>
<dbReference type="HOGENOM" id="CLU_017925_0_0_1"/>
<organism evidence="4 5">
    <name type="scientific">Eutypa lata (strain UCR-EL1)</name>
    <name type="common">Grapevine dieback disease fungus</name>
    <name type="synonym">Eutypa armeniacae</name>
    <dbReference type="NCBI Taxonomy" id="1287681"/>
    <lineage>
        <taxon>Eukaryota</taxon>
        <taxon>Fungi</taxon>
        <taxon>Dikarya</taxon>
        <taxon>Ascomycota</taxon>
        <taxon>Pezizomycotina</taxon>
        <taxon>Sordariomycetes</taxon>
        <taxon>Xylariomycetidae</taxon>
        <taxon>Xylariales</taxon>
        <taxon>Diatrypaceae</taxon>
        <taxon>Eutypa</taxon>
    </lineage>
</organism>
<feature type="compositionally biased region" description="Basic and acidic residues" evidence="2">
    <location>
        <begin position="498"/>
        <end position="509"/>
    </location>
</feature>
<dbReference type="Pfam" id="PF11957">
    <property type="entry name" value="efThoc1"/>
    <property type="match status" value="2"/>
</dbReference>
<dbReference type="PANTHER" id="PTHR13265:SF0">
    <property type="entry name" value="HPR1"/>
    <property type="match status" value="1"/>
</dbReference>
<feature type="region of interest" description="Disordered" evidence="2">
    <location>
        <begin position="484"/>
        <end position="517"/>
    </location>
</feature>
<evidence type="ECO:0000256" key="1">
    <source>
        <dbReference type="SAM" id="Coils"/>
    </source>
</evidence>
<proteinExistence type="predicted"/>
<dbReference type="InterPro" id="IPR021861">
    <property type="entry name" value="THO_THOC1"/>
</dbReference>
<dbReference type="InterPro" id="IPR027417">
    <property type="entry name" value="P-loop_NTPase"/>
</dbReference>
<dbReference type="Pfam" id="PF00625">
    <property type="entry name" value="Guanylate_kin"/>
    <property type="match status" value="1"/>
</dbReference>
<dbReference type="GO" id="GO:0000445">
    <property type="term" value="C:THO complex part of transcription export complex"/>
    <property type="evidence" value="ECO:0007669"/>
    <property type="project" value="TreeGrafter"/>
</dbReference>
<dbReference type="AlphaFoldDB" id="M7SW35"/>
<dbReference type="PANTHER" id="PTHR13265">
    <property type="entry name" value="THO COMPLEX SUBUNIT 1"/>
    <property type="match status" value="1"/>
</dbReference>
<dbReference type="CDD" id="cd00071">
    <property type="entry name" value="GMPK"/>
    <property type="match status" value="1"/>
</dbReference>
<feature type="compositionally biased region" description="Basic and acidic residues" evidence="2">
    <location>
        <begin position="154"/>
        <end position="174"/>
    </location>
</feature>
<dbReference type="Proteomes" id="UP000012174">
    <property type="component" value="Unassembled WGS sequence"/>
</dbReference>
<evidence type="ECO:0000256" key="2">
    <source>
        <dbReference type="SAM" id="MobiDB-lite"/>
    </source>
</evidence>
<dbReference type="SMART" id="SM00072">
    <property type="entry name" value="GuKc"/>
    <property type="match status" value="1"/>
</dbReference>
<dbReference type="OrthoDB" id="10257415at2759"/>
<evidence type="ECO:0000259" key="3">
    <source>
        <dbReference type="PROSITE" id="PS50052"/>
    </source>
</evidence>
<dbReference type="InterPro" id="IPR008144">
    <property type="entry name" value="Guanylate_kin-like_dom"/>
</dbReference>
<dbReference type="InterPro" id="IPR008145">
    <property type="entry name" value="GK/Ca_channel_bsu"/>
</dbReference>
<feature type="domain" description="Guanylate kinase-like" evidence="3">
    <location>
        <begin position="507"/>
        <end position="690"/>
    </location>
</feature>
<reference evidence="5" key="1">
    <citation type="journal article" date="2013" name="Genome Announc.">
        <title>Draft genome sequence of the grapevine dieback fungus Eutypa lata UCR-EL1.</title>
        <authorList>
            <person name="Blanco-Ulate B."/>
            <person name="Rolshausen P.E."/>
            <person name="Cantu D."/>
        </authorList>
    </citation>
    <scope>NUCLEOTIDE SEQUENCE [LARGE SCALE GENOMIC DNA]</scope>
    <source>
        <strain evidence="5">UCR-EL1</strain>
    </source>
</reference>
<feature type="coiled-coil region" evidence="1">
    <location>
        <begin position="634"/>
        <end position="665"/>
    </location>
</feature>
<feature type="compositionally biased region" description="Acidic residues" evidence="2">
    <location>
        <begin position="487"/>
        <end position="497"/>
    </location>
</feature>
<dbReference type="SUPFAM" id="SSF52540">
    <property type="entry name" value="P-loop containing nucleoside triphosphate hydrolases"/>
    <property type="match status" value="1"/>
</dbReference>
<dbReference type="STRING" id="1287681.M7SW35"/>
<dbReference type="eggNOG" id="KOG2491">
    <property type="taxonomic scope" value="Eukaryota"/>
</dbReference>
<sequence length="738" mass="83117">MPLSKPQHEISSASTTIDSPEFVQVWNLFDILSILSDNEQCDPALLFWLVEELLDSQTIEGCRTVFDFLESRRERITAKNFQPKKLVILRACNELLRRLSRAEDTAFCGRVFIFMFQSFPLHDRSSVNLRGEYHVENITAFEEAPANGEDEPDKMEVDAEPETDKGKGEKDSKSTTKAVSFDAKNKPGPEKPLDMSALYPVFWSLQYSFSQPMTLLDGAQFTKFKKGMDVTLSAFETVDKLQKTTKTTDETKILPQKRKSAEATEERDGTLIIIEFLLSLTPKAKAKLANIKQPNKAVVYNEHVLGDDDQAKWTRAMKERITSYLQAGPDGYFFFRIVDSVLSRDKGWVFWKAESCPTIEKPAVPPVEYTEAMANVRRLATNKRLRPTPMGSMSLDFLKGEDRASALERLKDPARWRLPDLQVFKEKIAADDLDMDFANSEKEKAQLVESKASKTWRALRIARGSRLATFDKIEDWQNVEPIFQEQPESEEEAEDDEGPKGARPDDKRPIIFSGPTGAGKSTLIRMLLERQKGVFGKVIQHTTRSPQEGEVDGQDYHFVDSKTFNTILDGDYFLEFRSVDGVDYGTNRKSADALVESNKIPLIVLDREGCDMAKANGYSARFIHIATPSPDYIVSRLEKDGKLAEDKIQEAKENAIADIEHAKNDDRFYDTVITNDDLDTAYETLEKIIYGASLKTNGVGQNNASIGEDVVMEDTLNGETSSPKETTEVAEAQPEASS</sequence>
<gene>
    <name evidence="4" type="ORF">UCREL1_4512</name>
</gene>
<dbReference type="Gene3D" id="3.40.50.300">
    <property type="entry name" value="P-loop containing nucleotide triphosphate hydrolases"/>
    <property type="match status" value="1"/>
</dbReference>
<accession>M7SW35</accession>
<dbReference type="PROSITE" id="PS50052">
    <property type="entry name" value="GUANYLATE_KINASE_2"/>
    <property type="match status" value="1"/>
</dbReference>
<dbReference type="OMA" id="EYHTENV"/>
<dbReference type="GO" id="GO:0006406">
    <property type="term" value="P:mRNA export from nucleus"/>
    <property type="evidence" value="ECO:0007669"/>
    <property type="project" value="TreeGrafter"/>
</dbReference>
<keyword evidence="5" id="KW-1185">Reference proteome</keyword>
<name>M7SW35_EUTLA</name>
<feature type="region of interest" description="Disordered" evidence="2">
    <location>
        <begin position="141"/>
        <end position="188"/>
    </location>
</feature>
<protein>
    <submittedName>
        <fullName evidence="4">Putative tho complex subunit protein</fullName>
    </submittedName>
</protein>
<evidence type="ECO:0000313" key="5">
    <source>
        <dbReference type="Proteomes" id="UP000012174"/>
    </source>
</evidence>
<dbReference type="eggNOG" id="KOG0707">
    <property type="taxonomic scope" value="Eukaryota"/>
</dbReference>
<dbReference type="EMBL" id="KB706235">
    <property type="protein sequence ID" value="EMR68482.1"/>
    <property type="molecule type" value="Genomic_DNA"/>
</dbReference>
<feature type="region of interest" description="Disordered" evidence="2">
    <location>
        <begin position="714"/>
        <end position="738"/>
    </location>
</feature>
<dbReference type="KEGG" id="ela:UCREL1_4512"/>
<keyword evidence="1" id="KW-0175">Coiled coil</keyword>